<evidence type="ECO:0000256" key="1">
    <source>
        <dbReference type="ARBA" id="ARBA00007447"/>
    </source>
</evidence>
<evidence type="ECO:0000313" key="4">
    <source>
        <dbReference type="Proteomes" id="UP001271007"/>
    </source>
</evidence>
<name>A0AAJ0DB46_9PEZI</name>
<dbReference type="PANTHER" id="PTHR47966:SF51">
    <property type="entry name" value="BETA-SITE APP-CLEAVING ENZYME, ISOFORM A-RELATED"/>
    <property type="match status" value="1"/>
</dbReference>
<comment type="similarity">
    <text evidence="1">Belongs to the peptidase A1 family.</text>
</comment>
<evidence type="ECO:0000313" key="3">
    <source>
        <dbReference type="EMBL" id="KAK3050488.1"/>
    </source>
</evidence>
<dbReference type="EMBL" id="JAWDJX010000032">
    <property type="protein sequence ID" value="KAK3050488.1"/>
    <property type="molecule type" value="Genomic_DNA"/>
</dbReference>
<comment type="caution">
    <text evidence="3">The sequence shown here is derived from an EMBL/GenBank/DDBJ whole genome shotgun (WGS) entry which is preliminary data.</text>
</comment>
<dbReference type="InterPro" id="IPR033121">
    <property type="entry name" value="PEPTIDASE_A1"/>
</dbReference>
<dbReference type="CDD" id="cd05471">
    <property type="entry name" value="pepsin_like"/>
    <property type="match status" value="1"/>
</dbReference>
<dbReference type="EC" id="3.4.23.25" evidence="3"/>
<dbReference type="Gene3D" id="2.40.70.10">
    <property type="entry name" value="Acid Proteases"/>
    <property type="match status" value="1"/>
</dbReference>
<organism evidence="3 4">
    <name type="scientific">Extremus antarcticus</name>
    <dbReference type="NCBI Taxonomy" id="702011"/>
    <lineage>
        <taxon>Eukaryota</taxon>
        <taxon>Fungi</taxon>
        <taxon>Dikarya</taxon>
        <taxon>Ascomycota</taxon>
        <taxon>Pezizomycotina</taxon>
        <taxon>Dothideomycetes</taxon>
        <taxon>Dothideomycetidae</taxon>
        <taxon>Mycosphaerellales</taxon>
        <taxon>Extremaceae</taxon>
        <taxon>Extremus</taxon>
    </lineage>
</organism>
<dbReference type="PROSITE" id="PS51767">
    <property type="entry name" value="PEPTIDASE_A1"/>
    <property type="match status" value="1"/>
</dbReference>
<keyword evidence="4" id="KW-1185">Reference proteome</keyword>
<sequence>MHLVSLNITNVTFGEVNELGHRDNYLLWVEAYSADGAIGLGRSNASVPVYTDTKVPTILSSIVSQGVLDKTIMTLDLPRNTHKIGSIYLGMIPDEVSKSDQIRVPFSHSTSDALVNTWQVRLDNLSVKGSGTTSTEISDLYATLTADMWTSLPKQIYNQTLEALGATNGLYNFGQFVLPTYDCSLWGAMPDLIFTFAGTDIALTEEDYSWRGSFPSGAEHTCAVFLQENEFDSKAVSVGTELLRKFYVVFDMDNDELRREHARYEDDSREVC</sequence>
<protein>
    <submittedName>
        <fullName evidence="3">Aspartic proteinase</fullName>
        <ecNumber evidence="3">3.4.23.25</ecNumber>
    </submittedName>
</protein>
<gene>
    <name evidence="3" type="primary">APR1_2</name>
    <name evidence="3" type="ORF">LTR09_008400</name>
</gene>
<dbReference type="Pfam" id="PF00026">
    <property type="entry name" value="Asp"/>
    <property type="match status" value="1"/>
</dbReference>
<evidence type="ECO:0000259" key="2">
    <source>
        <dbReference type="PROSITE" id="PS51767"/>
    </source>
</evidence>
<reference evidence="3" key="1">
    <citation type="submission" date="2023-04" db="EMBL/GenBank/DDBJ databases">
        <title>Black Yeasts Isolated from many extreme environments.</title>
        <authorList>
            <person name="Coleine C."/>
            <person name="Stajich J.E."/>
            <person name="Selbmann L."/>
        </authorList>
    </citation>
    <scope>NUCLEOTIDE SEQUENCE</scope>
    <source>
        <strain evidence="3">CCFEE 5312</strain>
    </source>
</reference>
<dbReference type="GO" id="GO:0004190">
    <property type="term" value="F:aspartic-type endopeptidase activity"/>
    <property type="evidence" value="ECO:0007669"/>
    <property type="project" value="UniProtKB-EC"/>
</dbReference>
<dbReference type="InterPro" id="IPR001461">
    <property type="entry name" value="Aspartic_peptidase_A1"/>
</dbReference>
<feature type="domain" description="Peptidase A1" evidence="2">
    <location>
        <begin position="1"/>
        <end position="260"/>
    </location>
</feature>
<keyword evidence="3" id="KW-0378">Hydrolase</keyword>
<dbReference type="Proteomes" id="UP001271007">
    <property type="component" value="Unassembled WGS sequence"/>
</dbReference>
<dbReference type="SUPFAM" id="SSF50630">
    <property type="entry name" value="Acid proteases"/>
    <property type="match status" value="1"/>
</dbReference>
<dbReference type="PANTHER" id="PTHR47966">
    <property type="entry name" value="BETA-SITE APP-CLEAVING ENZYME, ISOFORM A-RELATED"/>
    <property type="match status" value="1"/>
</dbReference>
<dbReference type="GO" id="GO:0006508">
    <property type="term" value="P:proteolysis"/>
    <property type="evidence" value="ECO:0007669"/>
    <property type="project" value="InterPro"/>
</dbReference>
<proteinExistence type="inferred from homology"/>
<dbReference type="InterPro" id="IPR021109">
    <property type="entry name" value="Peptidase_aspartic_dom_sf"/>
</dbReference>
<accession>A0AAJ0DB46</accession>
<dbReference type="AlphaFoldDB" id="A0AAJ0DB46"/>
<dbReference type="InterPro" id="IPR034164">
    <property type="entry name" value="Pepsin-like_dom"/>
</dbReference>